<evidence type="ECO:0000313" key="9">
    <source>
        <dbReference type="Proteomes" id="UP000243488"/>
    </source>
</evidence>
<feature type="region of interest" description="Disordered" evidence="5">
    <location>
        <begin position="56"/>
        <end position="78"/>
    </location>
</feature>
<dbReference type="PANTHER" id="PTHR30024">
    <property type="entry name" value="ALIPHATIC SULFONATES-BINDING PROTEIN-RELATED"/>
    <property type="match status" value="1"/>
</dbReference>
<name>A0A1V0B0I9_9GAMM</name>
<dbReference type="Gene3D" id="3.40.190.10">
    <property type="entry name" value="Periplasmic binding protein-like II"/>
    <property type="match status" value="1"/>
</dbReference>
<keyword evidence="4 6" id="KW-0472">Membrane</keyword>
<proteinExistence type="inferred from homology"/>
<evidence type="ECO:0000256" key="2">
    <source>
        <dbReference type="ARBA" id="ARBA00010742"/>
    </source>
</evidence>
<dbReference type="InterPro" id="IPR006665">
    <property type="entry name" value="OmpA-like"/>
</dbReference>
<dbReference type="GO" id="GO:0016020">
    <property type="term" value="C:membrane"/>
    <property type="evidence" value="ECO:0007669"/>
    <property type="project" value="UniProtKB-UniRule"/>
</dbReference>
<dbReference type="AlphaFoldDB" id="A0A1V0B0I9"/>
<reference evidence="8 9" key="1">
    <citation type="submission" date="2017-03" db="EMBL/GenBank/DDBJ databases">
        <title>Complete genome sequence of the novel DNRA strain Pseudomonas sp. S-6-2 isolated from Chinese polluted river sediment. Journal of Biotechnology.</title>
        <authorList>
            <person name="Li J."/>
            <person name="Xiang F."/>
            <person name="Wang L."/>
            <person name="Xi L."/>
            <person name="Liu J."/>
        </authorList>
    </citation>
    <scope>NUCLEOTIDE SEQUENCE [LARGE SCALE GENOMIC DNA]</scope>
    <source>
        <strain evidence="8 9">S-6-2</strain>
    </source>
</reference>
<feature type="domain" description="OmpA-like" evidence="7">
    <location>
        <begin position="441"/>
        <end position="573"/>
    </location>
</feature>
<dbReference type="CDD" id="cd07185">
    <property type="entry name" value="OmpA_C-like"/>
    <property type="match status" value="1"/>
</dbReference>
<dbReference type="SUPFAM" id="SSF103088">
    <property type="entry name" value="OmpA-like"/>
    <property type="match status" value="1"/>
</dbReference>
<evidence type="ECO:0000256" key="4">
    <source>
        <dbReference type="PROSITE-ProRule" id="PRU00473"/>
    </source>
</evidence>
<dbReference type="Pfam" id="PF00691">
    <property type="entry name" value="OmpA"/>
    <property type="match status" value="1"/>
</dbReference>
<evidence type="ECO:0000256" key="5">
    <source>
        <dbReference type="SAM" id="MobiDB-lite"/>
    </source>
</evidence>
<dbReference type="EMBL" id="CP020100">
    <property type="protein sequence ID" value="AQZ93467.1"/>
    <property type="molecule type" value="Genomic_DNA"/>
</dbReference>
<dbReference type="PROSITE" id="PS51123">
    <property type="entry name" value="OMPA_2"/>
    <property type="match status" value="1"/>
</dbReference>
<evidence type="ECO:0000256" key="1">
    <source>
        <dbReference type="ARBA" id="ARBA00004418"/>
    </source>
</evidence>
<dbReference type="PANTHER" id="PTHR30024:SF47">
    <property type="entry name" value="TAURINE-BINDING PERIPLASMIC PROTEIN"/>
    <property type="match status" value="1"/>
</dbReference>
<organism evidence="8 9">
    <name type="scientific">Halopseudomonas phragmitis</name>
    <dbReference type="NCBI Taxonomy" id="1931241"/>
    <lineage>
        <taxon>Bacteria</taxon>
        <taxon>Pseudomonadati</taxon>
        <taxon>Pseudomonadota</taxon>
        <taxon>Gammaproteobacteria</taxon>
        <taxon>Pseudomonadales</taxon>
        <taxon>Pseudomonadaceae</taxon>
        <taxon>Halopseudomonas</taxon>
    </lineage>
</organism>
<dbReference type="GO" id="GO:0042597">
    <property type="term" value="C:periplasmic space"/>
    <property type="evidence" value="ECO:0007669"/>
    <property type="project" value="UniProtKB-SubCell"/>
</dbReference>
<evidence type="ECO:0000259" key="7">
    <source>
        <dbReference type="PROSITE" id="PS51123"/>
    </source>
</evidence>
<dbReference type="InterPro" id="IPR036737">
    <property type="entry name" value="OmpA-like_sf"/>
</dbReference>
<evidence type="ECO:0000256" key="6">
    <source>
        <dbReference type="SAM" id="Phobius"/>
    </source>
</evidence>
<keyword evidence="9" id="KW-1185">Reference proteome</keyword>
<protein>
    <recommendedName>
        <fullName evidence="7">OmpA-like domain-containing protein</fullName>
    </recommendedName>
</protein>
<comment type="subcellular location">
    <subcellularLocation>
        <location evidence="1">Periplasm</location>
    </subcellularLocation>
</comment>
<keyword evidence="3" id="KW-0732">Signal</keyword>
<accession>A0A1V0B0I9</accession>
<gene>
    <name evidence="8" type="ORF">BVH74_01215</name>
</gene>
<feature type="transmembrane region" description="Helical" evidence="6">
    <location>
        <begin position="24"/>
        <end position="49"/>
    </location>
</feature>
<dbReference type="SUPFAM" id="SSF53850">
    <property type="entry name" value="Periplasmic binding protein-like II"/>
    <property type="match status" value="1"/>
</dbReference>
<dbReference type="Gene3D" id="3.30.1330.60">
    <property type="entry name" value="OmpA-like domain"/>
    <property type="match status" value="1"/>
</dbReference>
<dbReference type="Proteomes" id="UP000243488">
    <property type="component" value="Chromosome"/>
</dbReference>
<keyword evidence="6" id="KW-1133">Transmembrane helix</keyword>
<keyword evidence="6" id="KW-0812">Transmembrane</keyword>
<sequence>MLQGMPDAYHKRRLFMKELRQRQAGSVAGIFVFFMLVAVLVGMGVWMLAQDGDGHQESAADITQDSAPDSGVPVPEEPLQSLPTLAPAAPYVPQGGVVDVDISEYAGYAGLVVANGGLEPNPDSIFAREYGFQVRLTLSEEEGWSKLNSGQVGVSVTTADVLAVLGRQFEVKVPAQIAFSRGANQVVVDQGITSINQLKGKVLAASQFNESDFFIRYLASEAGVPIRVLDDLDARPGAAELGLVFYEDAVVACDAYAQVLEAGTGRLNGCVGWSPRTDQVVAESRGLAKMLVSNRNLLVIADLLLVNKGFAESQPRMVEGLVHGLMEGNQQLRETPEAHLALVGRAFGWSEDETRDELGKVHFSNVPENKAFFEGTIDSAGSYQGIFQSSVLAYGNLIRNPSDPARFVDLAALQALDASGIYAGQSIAIAPIKTHNRVAIEGDALLSKDIRFFFNPNSAVLDARASENQAFLDDIKRFLQVSPGSMVLLRGHVDDQSVPEFERQGGPALVRAMAMKAMELSRQRTQAVADALLERHPDIERDRIELVGRGWEEPVGSNSDLNRRVEVQWFTLE</sequence>
<dbReference type="STRING" id="1931241.BVH74_01215"/>
<comment type="similarity">
    <text evidence="2">Belongs to the bacterial solute-binding protein SsuA/TauA family.</text>
</comment>
<evidence type="ECO:0000313" key="8">
    <source>
        <dbReference type="EMBL" id="AQZ93467.1"/>
    </source>
</evidence>
<dbReference type="KEGG" id="ppha:BVH74_01215"/>
<evidence type="ECO:0000256" key="3">
    <source>
        <dbReference type="ARBA" id="ARBA00022729"/>
    </source>
</evidence>